<evidence type="ECO:0000313" key="3">
    <source>
        <dbReference type="Proteomes" id="UP001306950"/>
    </source>
</evidence>
<organism evidence="2 3">
    <name type="scientific">Paenibacillus haidiansis</name>
    <dbReference type="NCBI Taxonomy" id="1574488"/>
    <lineage>
        <taxon>Bacteria</taxon>
        <taxon>Bacillati</taxon>
        <taxon>Bacillota</taxon>
        <taxon>Bacilli</taxon>
        <taxon>Bacillales</taxon>
        <taxon>Paenibacillaceae</taxon>
        <taxon>Paenibacillus</taxon>
    </lineage>
</organism>
<feature type="domain" description="Molybdopterin-guanine dinucleotide biosynthesis protein B (MobB)" evidence="1">
    <location>
        <begin position="5"/>
        <end position="130"/>
    </location>
</feature>
<dbReference type="InterPro" id="IPR004435">
    <property type="entry name" value="MobB_dom"/>
</dbReference>
<comment type="caution">
    <text evidence="2">The sequence shown here is derived from an EMBL/GenBank/DDBJ whole genome shotgun (WGS) entry which is preliminary data.</text>
</comment>
<dbReference type="SUPFAM" id="SSF52540">
    <property type="entry name" value="P-loop containing nucleoside triphosphate hydrolases"/>
    <property type="match status" value="1"/>
</dbReference>
<evidence type="ECO:0000259" key="1">
    <source>
        <dbReference type="Pfam" id="PF03205"/>
    </source>
</evidence>
<dbReference type="PANTHER" id="PTHR40072">
    <property type="entry name" value="MOLYBDOPTERIN-GUANINE DINUCLEOTIDE BIOSYNTHESIS ADAPTER PROTEIN-RELATED"/>
    <property type="match status" value="1"/>
</dbReference>
<dbReference type="InterPro" id="IPR052539">
    <property type="entry name" value="MGD_biosynthesis_adapter"/>
</dbReference>
<dbReference type="Gene3D" id="3.40.50.300">
    <property type="entry name" value="P-loop containing nucleotide triphosphate hydrolases"/>
    <property type="match status" value="1"/>
</dbReference>
<name>A0ABU7VUR0_9BACL</name>
<dbReference type="EMBL" id="JAZHPZ010000007">
    <property type="protein sequence ID" value="MEF2967215.1"/>
    <property type="molecule type" value="Genomic_DNA"/>
</dbReference>
<dbReference type="Pfam" id="PF03205">
    <property type="entry name" value="MobB"/>
    <property type="match status" value="1"/>
</dbReference>
<gene>
    <name evidence="2" type="primary">mobB</name>
    <name evidence="2" type="ORF">V3851_15365</name>
</gene>
<proteinExistence type="predicted"/>
<dbReference type="Proteomes" id="UP001306950">
    <property type="component" value="Unassembled WGS sequence"/>
</dbReference>
<sequence length="184" mass="20067">MKPPVLQICGYKNSGKTTLIARLLAIFNGMNIRVAVIKHDLHGFEGDVEETDTYKLRAAGAAATAITSPWRTAVVEEHETPLSGLIERFRSYDLILVEGFKEEPYPKLVMVNKPEDMELAQRLSGVVAMIRRGDGCEDAEEAGGSAESSVVLSAEAPNGGIPAFRADEAEEIAGFILRYCQRGR</sequence>
<accession>A0ABU7VUR0</accession>
<dbReference type="InterPro" id="IPR027417">
    <property type="entry name" value="P-loop_NTPase"/>
</dbReference>
<dbReference type="CDD" id="cd03116">
    <property type="entry name" value="MobB"/>
    <property type="match status" value="1"/>
</dbReference>
<reference evidence="2 3" key="1">
    <citation type="submission" date="2024-02" db="EMBL/GenBank/DDBJ databases">
        <title>A nitrogen-fixing paenibacillus bacterium.</title>
        <authorList>
            <person name="Zhang W.L."/>
            <person name="Chen S.F."/>
        </authorList>
    </citation>
    <scope>NUCLEOTIDE SEQUENCE [LARGE SCALE GENOMIC DNA]</scope>
    <source>
        <strain evidence="2 3">M1</strain>
    </source>
</reference>
<keyword evidence="3" id="KW-1185">Reference proteome</keyword>
<dbReference type="PANTHER" id="PTHR40072:SF1">
    <property type="entry name" value="MOLYBDOPTERIN-GUANINE DINUCLEOTIDE BIOSYNTHESIS ADAPTER PROTEIN"/>
    <property type="match status" value="1"/>
</dbReference>
<dbReference type="NCBIfam" id="TIGR00176">
    <property type="entry name" value="mobB"/>
    <property type="match status" value="1"/>
</dbReference>
<dbReference type="RefSeq" id="WP_331847434.1">
    <property type="nucleotide sequence ID" value="NZ_JAZHPZ010000007.1"/>
</dbReference>
<protein>
    <submittedName>
        <fullName evidence="2">Molybdopterin-guanine dinucleotide biosynthesis protein B</fullName>
    </submittedName>
</protein>
<evidence type="ECO:0000313" key="2">
    <source>
        <dbReference type="EMBL" id="MEF2967215.1"/>
    </source>
</evidence>